<dbReference type="AlphaFoldDB" id="A0A8K1B0J4"/>
<feature type="domain" description="Terpene synthase metal-binding" evidence="4">
    <location>
        <begin position="174"/>
        <end position="226"/>
    </location>
</feature>
<dbReference type="InterPro" id="IPR005630">
    <property type="entry name" value="Terpene_synthase_metal-bd"/>
</dbReference>
<organism evidence="5">
    <name type="scientific">Juglans sigillata</name>
    <dbReference type="NCBI Taxonomy" id="224355"/>
    <lineage>
        <taxon>Eukaryota</taxon>
        <taxon>Viridiplantae</taxon>
        <taxon>Streptophyta</taxon>
        <taxon>Embryophyta</taxon>
        <taxon>Tracheophyta</taxon>
        <taxon>Spermatophyta</taxon>
        <taxon>Magnoliopsida</taxon>
        <taxon>eudicotyledons</taxon>
        <taxon>Gunneridae</taxon>
        <taxon>Pentapetalae</taxon>
        <taxon>rosids</taxon>
        <taxon>fabids</taxon>
        <taxon>Fagales</taxon>
        <taxon>Juglandaceae</taxon>
        <taxon>Juglans</taxon>
    </lineage>
</organism>
<reference evidence="5" key="1">
    <citation type="submission" date="2021-02" db="EMBL/GenBank/DDBJ databases">
        <authorList>
            <person name="Yin Q.X."/>
            <person name="Jiang S.L."/>
            <person name="Li D.X."/>
            <person name="Yang R."/>
            <person name="Huang H.L."/>
            <person name="Tang Q."/>
            <person name="Wang Y."/>
            <person name="Chen Z."/>
        </authorList>
    </citation>
    <scope>NUCLEOTIDE SEQUENCE</scope>
</reference>
<dbReference type="EMBL" id="MW592980">
    <property type="protein sequence ID" value="QWQ79613.1"/>
    <property type="molecule type" value="mRNA"/>
</dbReference>
<dbReference type="InterPro" id="IPR050148">
    <property type="entry name" value="Terpene_synthase-like"/>
</dbReference>
<proteinExistence type="evidence at transcript level"/>
<dbReference type="PANTHER" id="PTHR31225:SF221">
    <property type="entry name" value="(-)-GERMACRENE D SYNTHASE"/>
    <property type="match status" value="1"/>
</dbReference>
<dbReference type="GO" id="GO:0010333">
    <property type="term" value="F:terpene synthase activity"/>
    <property type="evidence" value="ECO:0007669"/>
    <property type="project" value="InterPro"/>
</dbReference>
<evidence type="ECO:0000256" key="3">
    <source>
        <dbReference type="ARBA" id="ARBA00023239"/>
    </source>
</evidence>
<keyword evidence="2" id="KW-0479">Metal-binding</keyword>
<keyword evidence="3" id="KW-0456">Lyase</keyword>
<evidence type="ECO:0000256" key="2">
    <source>
        <dbReference type="ARBA" id="ARBA00022723"/>
    </source>
</evidence>
<dbReference type="GO" id="GO:0016114">
    <property type="term" value="P:terpenoid biosynthetic process"/>
    <property type="evidence" value="ECO:0007669"/>
    <property type="project" value="InterPro"/>
</dbReference>
<dbReference type="PANTHER" id="PTHR31225">
    <property type="entry name" value="OS04G0344100 PROTEIN-RELATED"/>
    <property type="match status" value="1"/>
</dbReference>
<comment type="cofactor">
    <cofactor evidence="1">
        <name>Mg(2+)</name>
        <dbReference type="ChEBI" id="CHEBI:18420"/>
    </cofactor>
</comment>
<dbReference type="GO" id="GO:0000287">
    <property type="term" value="F:magnesium ion binding"/>
    <property type="evidence" value="ECO:0007669"/>
    <property type="project" value="InterPro"/>
</dbReference>
<name>A0A8K1B0J4_9ROSI</name>
<dbReference type="InterPro" id="IPR008949">
    <property type="entry name" value="Isoprenoid_synthase_dom_sf"/>
</dbReference>
<dbReference type="SUPFAM" id="SSF48576">
    <property type="entry name" value="Terpenoid synthases"/>
    <property type="match status" value="1"/>
</dbReference>
<evidence type="ECO:0000259" key="4">
    <source>
        <dbReference type="Pfam" id="PF03936"/>
    </source>
</evidence>
<dbReference type="Pfam" id="PF03936">
    <property type="entry name" value="Terpene_synth_C"/>
    <property type="match status" value="1"/>
</dbReference>
<sequence>MGGIKTQRLELGFLVMALSYRSFWYDDTETLTTSAQFLPFSLLRQQGYNTPSDQMPACSPLEAKWRKEKYIPTVEEHKECPSNGGYALFGAKQRNNQPISSETLPVLYKAELLRYRIEKNREKGMELLTLVNNRADKSIHNYLLTLPIVGEISVPTVLSLPQTLGIRLVCGNPKIVKLMDDLVSSEFEQKREHVVSAIDCYMKQHGVSKHEAEEEFKKQIVNAWKDINSDFLKPTQVPKHFLERVLNLARAMDVVYKDDDAYTKMENGKEHASPITPTITNPLRNPLTQVIPMSFYSDAWGPCSNATCLVTTFITSS</sequence>
<protein>
    <submittedName>
        <fullName evidence="5">TPS55</fullName>
    </submittedName>
</protein>
<accession>A0A8K1B0J4</accession>
<evidence type="ECO:0000256" key="1">
    <source>
        <dbReference type="ARBA" id="ARBA00001946"/>
    </source>
</evidence>
<dbReference type="Gene3D" id="1.10.600.10">
    <property type="entry name" value="Farnesyl Diphosphate Synthase"/>
    <property type="match status" value="1"/>
</dbReference>
<evidence type="ECO:0000313" key="5">
    <source>
        <dbReference type="EMBL" id="QWQ79613.1"/>
    </source>
</evidence>